<comment type="subcellular location">
    <subcellularLocation>
        <location evidence="3">Membrane</location>
    </subcellularLocation>
</comment>
<evidence type="ECO:0000256" key="5">
    <source>
        <dbReference type="ARBA" id="ARBA00013125"/>
    </source>
</evidence>
<feature type="domain" description="Glucose-methanol-choline oxidoreductase C-terminal" evidence="16">
    <location>
        <begin position="594"/>
        <end position="736"/>
    </location>
</feature>
<reference evidence="17 18" key="1">
    <citation type="submission" date="2019-06" db="EMBL/GenBank/DDBJ databases">
        <title>Wine fermentation using esterase from Monascus purpureus.</title>
        <authorList>
            <person name="Geng C."/>
            <person name="Zhang Y."/>
        </authorList>
    </citation>
    <scope>NUCLEOTIDE SEQUENCE [LARGE SCALE GENOMIC DNA]</scope>
    <source>
        <strain evidence="17">HQ1</strain>
    </source>
</reference>
<dbReference type="GO" id="GO:0050660">
    <property type="term" value="F:flavin adenine dinucleotide binding"/>
    <property type="evidence" value="ECO:0007669"/>
    <property type="project" value="InterPro"/>
</dbReference>
<evidence type="ECO:0000256" key="11">
    <source>
        <dbReference type="ARBA" id="ARBA00023136"/>
    </source>
</evidence>
<comment type="catalytic activity">
    <reaction evidence="1 12">
        <text>a long-chain primary fatty alcohol + O2 = a long-chain fatty aldehyde + H2O2</text>
        <dbReference type="Rhea" id="RHEA:22756"/>
        <dbReference type="ChEBI" id="CHEBI:15379"/>
        <dbReference type="ChEBI" id="CHEBI:16240"/>
        <dbReference type="ChEBI" id="CHEBI:17176"/>
        <dbReference type="ChEBI" id="CHEBI:77396"/>
        <dbReference type="EC" id="1.1.3.20"/>
    </reaction>
</comment>
<feature type="domain" description="FAD-dependent oxidoreductase 2 FAD-binding" evidence="15">
    <location>
        <begin position="233"/>
        <end position="265"/>
    </location>
</feature>
<name>A0A507QRJ0_MONPU</name>
<dbReference type="InterPro" id="IPR007867">
    <property type="entry name" value="GMC_OxRtase_C"/>
</dbReference>
<dbReference type="SUPFAM" id="SSF51905">
    <property type="entry name" value="FAD/NAD(P)-binding domain"/>
    <property type="match status" value="1"/>
</dbReference>
<evidence type="ECO:0000259" key="16">
    <source>
        <dbReference type="Pfam" id="PF05199"/>
    </source>
</evidence>
<keyword evidence="7" id="KW-0812">Transmembrane</keyword>
<gene>
    <name evidence="17" type="ORF">MPDQ_007780</name>
</gene>
<dbReference type="InterPro" id="IPR000172">
    <property type="entry name" value="GMC_OxRdtase_N"/>
</dbReference>
<dbReference type="Gene3D" id="3.50.50.60">
    <property type="entry name" value="FAD/NAD(P)-binding domain"/>
    <property type="match status" value="2"/>
</dbReference>
<dbReference type="InterPro" id="IPR012400">
    <property type="entry name" value="Long_Oxdase"/>
</dbReference>
<dbReference type="GO" id="GO:0016020">
    <property type="term" value="C:membrane"/>
    <property type="evidence" value="ECO:0007669"/>
    <property type="project" value="UniProtKB-SubCell"/>
</dbReference>
<evidence type="ECO:0000259" key="15">
    <source>
        <dbReference type="Pfam" id="PF00890"/>
    </source>
</evidence>
<comment type="caution">
    <text evidence="17">The sequence shown here is derived from an EMBL/GenBank/DDBJ whole genome shotgun (WGS) entry which is preliminary data.</text>
</comment>
<comment type="similarity">
    <text evidence="4 12">Belongs to the GMC oxidoreductase family.</text>
</comment>
<accession>A0A507QRJ0</accession>
<dbReference type="PANTHER" id="PTHR46056:SF12">
    <property type="entry name" value="LONG-CHAIN-ALCOHOL OXIDASE"/>
    <property type="match status" value="1"/>
</dbReference>
<evidence type="ECO:0000256" key="2">
    <source>
        <dbReference type="ARBA" id="ARBA00003842"/>
    </source>
</evidence>
<comment type="function">
    <text evidence="2">Long-chain fatty alcohol oxidase involved in the omega-oxidation pathway of lipid degradation.</text>
</comment>
<dbReference type="GO" id="GO:0046577">
    <property type="term" value="F:long-chain-alcohol oxidase activity"/>
    <property type="evidence" value="ECO:0007669"/>
    <property type="project" value="UniProtKB-EC"/>
</dbReference>
<evidence type="ECO:0000256" key="1">
    <source>
        <dbReference type="ARBA" id="ARBA00000920"/>
    </source>
</evidence>
<protein>
    <recommendedName>
        <fullName evidence="5 12">Long-chain-alcohol oxidase</fullName>
        <ecNumber evidence="5 12">1.1.3.20</ecNumber>
    </recommendedName>
</protein>
<dbReference type="PANTHER" id="PTHR46056">
    <property type="entry name" value="LONG-CHAIN-ALCOHOL OXIDASE"/>
    <property type="match status" value="1"/>
</dbReference>
<dbReference type="EC" id="1.1.3.20" evidence="5 12"/>
<evidence type="ECO:0000256" key="9">
    <source>
        <dbReference type="ARBA" id="ARBA00022989"/>
    </source>
</evidence>
<feature type="active site" description="Proton acceptor" evidence="13">
    <location>
        <position position="684"/>
    </location>
</feature>
<dbReference type="OrthoDB" id="269227at2759"/>
<dbReference type="EMBL" id="VIFY01000088">
    <property type="protein sequence ID" value="TQB71124.1"/>
    <property type="molecule type" value="Genomic_DNA"/>
</dbReference>
<keyword evidence="18" id="KW-1185">Reference proteome</keyword>
<evidence type="ECO:0000313" key="18">
    <source>
        <dbReference type="Proteomes" id="UP000319663"/>
    </source>
</evidence>
<feature type="domain" description="Glucose-methanol-choline oxidoreductase N-terminal" evidence="14">
    <location>
        <begin position="280"/>
        <end position="506"/>
    </location>
</feature>
<evidence type="ECO:0000256" key="6">
    <source>
        <dbReference type="ARBA" id="ARBA00022630"/>
    </source>
</evidence>
<evidence type="ECO:0000256" key="3">
    <source>
        <dbReference type="ARBA" id="ARBA00004370"/>
    </source>
</evidence>
<evidence type="ECO:0000256" key="7">
    <source>
        <dbReference type="ARBA" id="ARBA00022692"/>
    </source>
</evidence>
<dbReference type="Pfam" id="PF00732">
    <property type="entry name" value="GMC_oxred_N"/>
    <property type="match status" value="1"/>
</dbReference>
<evidence type="ECO:0000256" key="4">
    <source>
        <dbReference type="ARBA" id="ARBA00010790"/>
    </source>
</evidence>
<evidence type="ECO:0000256" key="10">
    <source>
        <dbReference type="ARBA" id="ARBA00023002"/>
    </source>
</evidence>
<dbReference type="STRING" id="5098.A0A507QRJ0"/>
<keyword evidence="11" id="KW-0472">Membrane</keyword>
<dbReference type="PIRSF" id="PIRSF028937">
    <property type="entry name" value="Lg_Ch_AO"/>
    <property type="match status" value="1"/>
</dbReference>
<dbReference type="InterPro" id="IPR003953">
    <property type="entry name" value="FAD-dep_OxRdtase_2_FAD-bd"/>
</dbReference>
<evidence type="ECO:0000256" key="12">
    <source>
        <dbReference type="PIRNR" id="PIRNR028937"/>
    </source>
</evidence>
<keyword evidence="9" id="KW-1133">Transmembrane helix</keyword>
<proteinExistence type="inferred from homology"/>
<dbReference type="Pfam" id="PF05199">
    <property type="entry name" value="GMC_oxred_C"/>
    <property type="match status" value="1"/>
</dbReference>
<keyword evidence="6" id="KW-0285">Flavoprotein</keyword>
<evidence type="ECO:0000256" key="8">
    <source>
        <dbReference type="ARBA" id="ARBA00022827"/>
    </source>
</evidence>
<evidence type="ECO:0000259" key="14">
    <source>
        <dbReference type="Pfam" id="PF00732"/>
    </source>
</evidence>
<keyword evidence="8" id="KW-0274">FAD</keyword>
<sequence>MADDSHPHYVPLDVPLPVTPSDQVFSDLQWKTLFSIADTVIPSIRARDHASGSAVSDKLVPVSQLNHAVSTLAKRIADNGSYSTDAAAATELARHYFEENGSSNPAFRALVERTFALYVYQEGKNGLSLILNLLNTRVGSLLLTGSPIPIQDQPFDVRERVFRSWQTASLPPLRTAYRAFSLIFKKTWAATSPTLCPVIGFPRVPISSKPAPGFDFEFLQIPPGSGPEVIETDVVVIGSGCGGGIAAKNLAEAGYRVLVVEKSYHYPSKYFPMGFSEGFTSMFEGGASIVADDGSIAVLAGSAWGGGGTVNWSASLQTQNFVRQEWAESGLPFFTSSAFQESLDRIWELLGVDSDHIQHSTSNRVILEGARKLGFAAKAVPQNTGNAEHDCPLCTMGCVGCQKKGPAASTLVDAAKAGAVFMEGFHADRVLFKKGSNGQVASGVVGTWTSRDAYLGTTGTDAVKRKAIIKASTVIVACGSLQSPLLLLRSRIKNPHIGRNLYLHPVIIAAAVFDEKTHPWQGSALTTVVNSFENLDGHGHGAKIEAPAMVPAMLLPTFPWRDGLDFKLFSSKMDHMSTFITLARDKHPGRVYPDPDDGRVRVNYTPSIFDRRHIVEALVACAQIAYVSGAREFHTTYGDMPPFVRDQDDSGEDGINNAALQAWIAELRGKSPLNVEQSMFASAHQMGTCRMGASARKSVVDPNCRVWGTRGLYVMDASVFPSASGVNPMITNLAIADWASRNLEQSTARL</sequence>
<dbReference type="InterPro" id="IPR036188">
    <property type="entry name" value="FAD/NAD-bd_sf"/>
</dbReference>
<keyword evidence="10 12" id="KW-0560">Oxidoreductase</keyword>
<evidence type="ECO:0000256" key="13">
    <source>
        <dbReference type="PIRSR" id="PIRSR028937-1"/>
    </source>
</evidence>
<dbReference type="Proteomes" id="UP000319663">
    <property type="component" value="Unassembled WGS sequence"/>
</dbReference>
<evidence type="ECO:0000313" key="17">
    <source>
        <dbReference type="EMBL" id="TQB71124.1"/>
    </source>
</evidence>
<dbReference type="Pfam" id="PF00890">
    <property type="entry name" value="FAD_binding_2"/>
    <property type="match status" value="1"/>
</dbReference>
<organism evidence="17 18">
    <name type="scientific">Monascus purpureus</name>
    <name type="common">Red mold</name>
    <name type="synonym">Monascus anka</name>
    <dbReference type="NCBI Taxonomy" id="5098"/>
    <lineage>
        <taxon>Eukaryota</taxon>
        <taxon>Fungi</taxon>
        <taxon>Dikarya</taxon>
        <taxon>Ascomycota</taxon>
        <taxon>Pezizomycotina</taxon>
        <taxon>Eurotiomycetes</taxon>
        <taxon>Eurotiomycetidae</taxon>
        <taxon>Eurotiales</taxon>
        <taxon>Aspergillaceae</taxon>
        <taxon>Monascus</taxon>
    </lineage>
</organism>
<dbReference type="AlphaFoldDB" id="A0A507QRJ0"/>